<sequence>MESTPSISKNYGRGLKKSINRTFSSTPCENLAPINYQNGILQTPPILYQSFPPFLVHQKQPPLLPLPISKSNVHQHYNNYVNTLSQNRASSLPPTNRKFNKSKKSSPKPKSSKVVPLGGIDKIETIQKKSAMVSSTNPLGPDPKDLPKDVAMVFPMSSSTGGKEHSVVALSSNYVQNPIKYDANRNQLSILHMTSEKVQSVRGALSSGFAQNLIKNDANSSMVFNTTISPPPSSLPLPTFSLRPKQLSCNAEAATGVDTGATDNLRRLLRLR</sequence>
<name>M1ALL8_SOLTU</name>
<evidence type="ECO:0000313" key="2">
    <source>
        <dbReference type="EnsemblPlants" id="PGSC0003DMT400025559"/>
    </source>
</evidence>
<dbReference type="InParanoid" id="M1ALL8"/>
<dbReference type="ExpressionAtlas" id="M1ALL8">
    <property type="expression patterns" value="baseline and differential"/>
</dbReference>
<dbReference type="Gramene" id="PGSC0003DMT400025559">
    <property type="protein sequence ID" value="PGSC0003DMT400025559"/>
    <property type="gene ID" value="PGSC0003DMG400009876"/>
</dbReference>
<dbReference type="eggNOG" id="ENOG502S11S">
    <property type="taxonomic scope" value="Eukaryota"/>
</dbReference>
<proteinExistence type="predicted"/>
<feature type="compositionally biased region" description="Basic residues" evidence="1">
    <location>
        <begin position="98"/>
        <end position="111"/>
    </location>
</feature>
<organism evidence="2 3">
    <name type="scientific">Solanum tuberosum</name>
    <name type="common">Potato</name>
    <dbReference type="NCBI Taxonomy" id="4113"/>
    <lineage>
        <taxon>Eukaryota</taxon>
        <taxon>Viridiplantae</taxon>
        <taxon>Streptophyta</taxon>
        <taxon>Embryophyta</taxon>
        <taxon>Tracheophyta</taxon>
        <taxon>Spermatophyta</taxon>
        <taxon>Magnoliopsida</taxon>
        <taxon>eudicotyledons</taxon>
        <taxon>Gunneridae</taxon>
        <taxon>Pentapetalae</taxon>
        <taxon>asterids</taxon>
        <taxon>lamiids</taxon>
        <taxon>Solanales</taxon>
        <taxon>Solanaceae</taxon>
        <taxon>Solanoideae</taxon>
        <taxon>Solaneae</taxon>
        <taxon>Solanum</taxon>
    </lineage>
</organism>
<feature type="region of interest" description="Disordered" evidence="1">
    <location>
        <begin position="85"/>
        <end position="116"/>
    </location>
</feature>
<dbReference type="EnsemblPlants" id="PGSC0003DMT400025559">
    <property type="protein sequence ID" value="PGSC0003DMT400025559"/>
    <property type="gene ID" value="PGSC0003DMG400009876"/>
</dbReference>
<dbReference type="HOGENOM" id="CLU_1252578_0_0_1"/>
<dbReference type="AlphaFoldDB" id="M1ALL8"/>
<accession>M1ALL8</accession>
<keyword evidence="3" id="KW-1185">Reference proteome</keyword>
<reference evidence="2" key="2">
    <citation type="submission" date="2015-06" db="UniProtKB">
        <authorList>
            <consortium name="EnsemblPlants"/>
        </authorList>
    </citation>
    <scope>IDENTIFICATION</scope>
    <source>
        <strain evidence="2">DM1-3 516 R44</strain>
    </source>
</reference>
<evidence type="ECO:0000256" key="1">
    <source>
        <dbReference type="SAM" id="MobiDB-lite"/>
    </source>
</evidence>
<evidence type="ECO:0000313" key="3">
    <source>
        <dbReference type="Proteomes" id="UP000011115"/>
    </source>
</evidence>
<dbReference type="PaxDb" id="4113-PGSC0003DMT400025559"/>
<dbReference type="PANTHER" id="PTHR33670">
    <property type="entry name" value="SPLICING FACTOR, PROLINE- AND GLUTAMINE-RICH-LIKE"/>
    <property type="match status" value="1"/>
</dbReference>
<dbReference type="PANTHER" id="PTHR33670:SF14">
    <property type="entry name" value="T20H2.15 PROTEIN"/>
    <property type="match status" value="1"/>
</dbReference>
<dbReference type="Proteomes" id="UP000011115">
    <property type="component" value="Unassembled WGS sequence"/>
</dbReference>
<reference evidence="3" key="1">
    <citation type="journal article" date="2011" name="Nature">
        <title>Genome sequence and analysis of the tuber crop potato.</title>
        <authorList>
            <consortium name="The Potato Genome Sequencing Consortium"/>
        </authorList>
    </citation>
    <scope>NUCLEOTIDE SEQUENCE [LARGE SCALE GENOMIC DNA]</scope>
    <source>
        <strain evidence="3">cv. DM1-3 516 R44</strain>
    </source>
</reference>
<protein>
    <submittedName>
        <fullName evidence="2">Uncharacterized protein</fullName>
    </submittedName>
</protein>
<dbReference type="OMA" id="RNVGANF"/>
<feature type="compositionally biased region" description="Polar residues" evidence="1">
    <location>
        <begin position="85"/>
        <end position="94"/>
    </location>
</feature>